<evidence type="ECO:0000313" key="2">
    <source>
        <dbReference type="EMBL" id="GGS01785.1"/>
    </source>
</evidence>
<evidence type="ECO:0000313" key="3">
    <source>
        <dbReference type="Proteomes" id="UP000644548"/>
    </source>
</evidence>
<feature type="region of interest" description="Disordered" evidence="1">
    <location>
        <begin position="1"/>
        <end position="25"/>
    </location>
</feature>
<name>A0ABQ2S977_9DEIO</name>
<evidence type="ECO:0000256" key="1">
    <source>
        <dbReference type="SAM" id="MobiDB-lite"/>
    </source>
</evidence>
<protein>
    <submittedName>
        <fullName evidence="2">Uncharacterized protein</fullName>
    </submittedName>
</protein>
<sequence length="64" mass="6622">MSNSCKGQGEGGAGPSLPPARHARPGGSARWGGYFCLYSSTAPLLAQPMFAAFQLGYCVMALKV</sequence>
<dbReference type="EMBL" id="BMQN01000010">
    <property type="protein sequence ID" value="GGS01785.1"/>
    <property type="molecule type" value="Genomic_DNA"/>
</dbReference>
<gene>
    <name evidence="2" type="ORF">GCM10008960_30540</name>
</gene>
<dbReference type="Proteomes" id="UP000644548">
    <property type="component" value="Unassembled WGS sequence"/>
</dbReference>
<reference evidence="3" key="1">
    <citation type="journal article" date="2019" name="Int. J. Syst. Evol. Microbiol.">
        <title>The Global Catalogue of Microorganisms (GCM) 10K type strain sequencing project: providing services to taxonomists for standard genome sequencing and annotation.</title>
        <authorList>
            <consortium name="The Broad Institute Genomics Platform"/>
            <consortium name="The Broad Institute Genome Sequencing Center for Infectious Disease"/>
            <person name="Wu L."/>
            <person name="Ma J."/>
        </authorList>
    </citation>
    <scope>NUCLEOTIDE SEQUENCE [LARGE SCALE GENOMIC DNA]</scope>
    <source>
        <strain evidence="3">JCM 31405</strain>
    </source>
</reference>
<keyword evidence="3" id="KW-1185">Reference proteome</keyword>
<proteinExistence type="predicted"/>
<comment type="caution">
    <text evidence="2">The sequence shown here is derived from an EMBL/GenBank/DDBJ whole genome shotgun (WGS) entry which is preliminary data.</text>
</comment>
<accession>A0ABQ2S977</accession>
<organism evidence="2 3">
    <name type="scientific">Deinococcus sedimenti</name>
    <dbReference type="NCBI Taxonomy" id="1867090"/>
    <lineage>
        <taxon>Bacteria</taxon>
        <taxon>Thermotogati</taxon>
        <taxon>Deinococcota</taxon>
        <taxon>Deinococci</taxon>
        <taxon>Deinococcales</taxon>
        <taxon>Deinococcaceae</taxon>
        <taxon>Deinococcus</taxon>
    </lineage>
</organism>